<proteinExistence type="predicted"/>
<sequence length="132" mass="14521">MFAIRNICCFPQLDIQCVGGDIITLSAATKTDTLIQDPLSVLILFDGCKIVLLLAPPRVHQPQGLFVNSSELDFEKLIAVSDEESNVFVRLGYLDHPIHVSFVRECVLCSSGQIIHAQLGIHYQRSGVTGLQ</sequence>
<reference evidence="1 2" key="1">
    <citation type="submission" date="2018-02" db="EMBL/GenBank/DDBJ databases">
        <title>Draft genome sequencing of Burkholderia cepacia Y14-15.</title>
        <authorList>
            <person name="Zheng B.-X."/>
        </authorList>
    </citation>
    <scope>NUCLEOTIDE SEQUENCE [LARGE SCALE GENOMIC DNA]</scope>
    <source>
        <strain evidence="1 2">Y14-15</strain>
    </source>
</reference>
<evidence type="ECO:0000313" key="2">
    <source>
        <dbReference type="Proteomes" id="UP000238206"/>
    </source>
</evidence>
<organism evidence="1 2">
    <name type="scientific">Burkholderia cepacia</name>
    <name type="common">Pseudomonas cepacia</name>
    <dbReference type="NCBI Taxonomy" id="292"/>
    <lineage>
        <taxon>Bacteria</taxon>
        <taxon>Pseudomonadati</taxon>
        <taxon>Pseudomonadota</taxon>
        <taxon>Betaproteobacteria</taxon>
        <taxon>Burkholderiales</taxon>
        <taxon>Burkholderiaceae</taxon>
        <taxon>Burkholderia</taxon>
        <taxon>Burkholderia cepacia complex</taxon>
    </lineage>
</organism>
<name>A0A2S8HY55_BURCE</name>
<dbReference type="EMBL" id="PUIQ01000116">
    <property type="protein sequence ID" value="PQP07358.1"/>
    <property type="molecule type" value="Genomic_DNA"/>
</dbReference>
<dbReference type="Proteomes" id="UP000238206">
    <property type="component" value="Unassembled WGS sequence"/>
</dbReference>
<protein>
    <submittedName>
        <fullName evidence="1">Uncharacterized protein</fullName>
    </submittedName>
</protein>
<evidence type="ECO:0000313" key="1">
    <source>
        <dbReference type="EMBL" id="PQP07358.1"/>
    </source>
</evidence>
<dbReference type="AlphaFoldDB" id="A0A2S8HY55"/>
<gene>
    <name evidence="1" type="ORF">C5615_37840</name>
</gene>
<accession>A0A2S8HY55</accession>
<comment type="caution">
    <text evidence="1">The sequence shown here is derived from an EMBL/GenBank/DDBJ whole genome shotgun (WGS) entry which is preliminary data.</text>
</comment>